<evidence type="ECO:0000256" key="7">
    <source>
        <dbReference type="SAM" id="MobiDB-lite"/>
    </source>
</evidence>
<dbReference type="PROSITE" id="PS50294">
    <property type="entry name" value="WD_REPEATS_REGION"/>
    <property type="match status" value="1"/>
</dbReference>
<evidence type="ECO:0000256" key="2">
    <source>
        <dbReference type="ARBA" id="ARBA00022574"/>
    </source>
</evidence>
<keyword evidence="4" id="KW-0833">Ubl conjugation pathway</keyword>
<feature type="region of interest" description="Disordered" evidence="7">
    <location>
        <begin position="1"/>
        <end position="78"/>
    </location>
</feature>
<keyword evidence="9" id="KW-1185">Reference proteome</keyword>
<dbReference type="InterPro" id="IPR001680">
    <property type="entry name" value="WD40_rpt"/>
</dbReference>
<organism evidence="8 9">
    <name type="scientific">Wolfiporia cocos (strain MD-104)</name>
    <name type="common">Brown rot fungus</name>
    <dbReference type="NCBI Taxonomy" id="742152"/>
    <lineage>
        <taxon>Eukaryota</taxon>
        <taxon>Fungi</taxon>
        <taxon>Dikarya</taxon>
        <taxon>Basidiomycota</taxon>
        <taxon>Agaricomycotina</taxon>
        <taxon>Agaricomycetes</taxon>
        <taxon>Polyporales</taxon>
        <taxon>Phaeolaceae</taxon>
        <taxon>Wolfiporia</taxon>
    </lineage>
</organism>
<gene>
    <name evidence="8" type="ORF">WOLCODRAFT_163037</name>
</gene>
<dbReference type="SUPFAM" id="SSF50978">
    <property type="entry name" value="WD40 repeat-like"/>
    <property type="match status" value="1"/>
</dbReference>
<accession>A0A2H3JGS1</accession>
<dbReference type="GO" id="GO:0030674">
    <property type="term" value="F:protein-macromolecule adaptor activity"/>
    <property type="evidence" value="ECO:0007669"/>
    <property type="project" value="TreeGrafter"/>
</dbReference>
<evidence type="ECO:0000256" key="5">
    <source>
        <dbReference type="ARBA" id="ARBA00038344"/>
    </source>
</evidence>
<protein>
    <submittedName>
        <fullName evidence="8">WD40 repeat-like protein</fullName>
    </submittedName>
</protein>
<dbReference type="InterPro" id="IPR015943">
    <property type="entry name" value="WD40/YVTN_repeat-like_dom_sf"/>
</dbReference>
<dbReference type="InterPro" id="IPR019775">
    <property type="entry name" value="WD40_repeat_CS"/>
</dbReference>
<dbReference type="PROSITE" id="PS00678">
    <property type="entry name" value="WD_REPEATS_1"/>
    <property type="match status" value="1"/>
</dbReference>
<dbReference type="Proteomes" id="UP000218811">
    <property type="component" value="Unassembled WGS sequence"/>
</dbReference>
<dbReference type="STRING" id="742152.A0A2H3JGS1"/>
<dbReference type="GO" id="GO:0005634">
    <property type="term" value="C:nucleus"/>
    <property type="evidence" value="ECO:0007669"/>
    <property type="project" value="TreeGrafter"/>
</dbReference>
<dbReference type="GO" id="GO:0043161">
    <property type="term" value="P:proteasome-mediated ubiquitin-dependent protein catabolic process"/>
    <property type="evidence" value="ECO:0007669"/>
    <property type="project" value="TreeGrafter"/>
</dbReference>
<keyword evidence="3" id="KW-0677">Repeat</keyword>
<evidence type="ECO:0000313" key="9">
    <source>
        <dbReference type="Proteomes" id="UP000218811"/>
    </source>
</evidence>
<feature type="compositionally biased region" description="Polar residues" evidence="7">
    <location>
        <begin position="1"/>
        <end position="19"/>
    </location>
</feature>
<dbReference type="PANTHER" id="PTHR22852:SF0">
    <property type="entry name" value="DENTICLELESS PROTEIN HOMOLOG"/>
    <property type="match status" value="1"/>
</dbReference>
<dbReference type="SMART" id="SM00320">
    <property type="entry name" value="WD40"/>
    <property type="match status" value="5"/>
</dbReference>
<sequence>MPPKQNASRIALVNRTNVPSDDGLLHFFPHTSGKRPLNNKDERDPKRVKLALPKFKHQTQDSDDSSDSDEYEPPLRRAQPGRFSAFGLISSAMTRTAPSFSRYPSTRPILQSFVSSNKTDLFKCHSDSDAFFSVPYACAYSHGAKQGSTALLAIATEKGALHILNTEKRQPWDCEPPRTVFNPHQNGVFDAKWSPTDTLVATASGDQSARITVLDSSVSERDRTLHVLTGYHQSTIKCLAWDPSRGGNIICTGGRDGMIFLWDLRVGEGRDRRASRSSGGGTEDSGREGLCPVIAIPRAHELEEKPRGRRGKQSNVRTITSLVYPEADPYCLISSCSYDGILRQWDFRALTGPRRHPTECRPAKPVCISADATTLQGTHRARGITSLAPGHGPSAGLLFALGTDSRIHTYAAPSLEPLSGYTAGMGVGLDPETDPWMLTHTEMKTNSFYVRLSVSPCGRWLASGNAMDGRVFLFDISNTASRRMRAGMAALGGYSYGRGDIAAVELRGQAGEVGALDWAQDMLATCADDASVRIWRPDVDIYRECVRNVDEMRWNWSWAVGET</sequence>
<dbReference type="InterPro" id="IPR036322">
    <property type="entry name" value="WD40_repeat_dom_sf"/>
</dbReference>
<name>A0A2H3JGS1_WOLCO</name>
<evidence type="ECO:0000256" key="4">
    <source>
        <dbReference type="ARBA" id="ARBA00022786"/>
    </source>
</evidence>
<dbReference type="PROSITE" id="PS50082">
    <property type="entry name" value="WD_REPEATS_2"/>
    <property type="match status" value="2"/>
</dbReference>
<comment type="similarity">
    <text evidence="5">Belongs to the WD repeat cdt2 family.</text>
</comment>
<dbReference type="EMBL" id="KB468113">
    <property type="protein sequence ID" value="PCH41376.1"/>
    <property type="molecule type" value="Genomic_DNA"/>
</dbReference>
<dbReference type="OrthoDB" id="2096344at2759"/>
<dbReference type="Pfam" id="PF00400">
    <property type="entry name" value="WD40"/>
    <property type="match status" value="4"/>
</dbReference>
<feature type="repeat" description="WD" evidence="6">
    <location>
        <begin position="506"/>
        <end position="535"/>
    </location>
</feature>
<evidence type="ECO:0000256" key="6">
    <source>
        <dbReference type="PROSITE-ProRule" id="PRU00221"/>
    </source>
</evidence>
<feature type="repeat" description="WD" evidence="6">
    <location>
        <begin position="229"/>
        <end position="272"/>
    </location>
</feature>
<dbReference type="AlphaFoldDB" id="A0A2H3JGS1"/>
<feature type="compositionally biased region" description="Basic and acidic residues" evidence="7">
    <location>
        <begin position="38"/>
        <end position="47"/>
    </location>
</feature>
<reference evidence="8 9" key="1">
    <citation type="journal article" date="2012" name="Science">
        <title>The Paleozoic origin of enzymatic lignin decomposition reconstructed from 31 fungal genomes.</title>
        <authorList>
            <person name="Floudas D."/>
            <person name="Binder M."/>
            <person name="Riley R."/>
            <person name="Barry K."/>
            <person name="Blanchette R.A."/>
            <person name="Henrissat B."/>
            <person name="Martinez A.T."/>
            <person name="Otillar R."/>
            <person name="Spatafora J.W."/>
            <person name="Yadav J.S."/>
            <person name="Aerts A."/>
            <person name="Benoit I."/>
            <person name="Boyd A."/>
            <person name="Carlson A."/>
            <person name="Copeland A."/>
            <person name="Coutinho P.M."/>
            <person name="de Vries R.P."/>
            <person name="Ferreira P."/>
            <person name="Findley K."/>
            <person name="Foster B."/>
            <person name="Gaskell J."/>
            <person name="Glotzer D."/>
            <person name="Gorecki P."/>
            <person name="Heitman J."/>
            <person name="Hesse C."/>
            <person name="Hori C."/>
            <person name="Igarashi K."/>
            <person name="Jurgens J.A."/>
            <person name="Kallen N."/>
            <person name="Kersten P."/>
            <person name="Kohler A."/>
            <person name="Kuees U."/>
            <person name="Kumar T.K.A."/>
            <person name="Kuo A."/>
            <person name="LaButti K."/>
            <person name="Larrondo L.F."/>
            <person name="Lindquist E."/>
            <person name="Ling A."/>
            <person name="Lombard V."/>
            <person name="Lucas S."/>
            <person name="Lundell T."/>
            <person name="Martin R."/>
            <person name="McLaughlin D.J."/>
            <person name="Morgenstern I."/>
            <person name="Morin E."/>
            <person name="Murat C."/>
            <person name="Nagy L.G."/>
            <person name="Nolan M."/>
            <person name="Ohm R.A."/>
            <person name="Patyshakuliyeva A."/>
            <person name="Rokas A."/>
            <person name="Ruiz-Duenas F.J."/>
            <person name="Sabat G."/>
            <person name="Salamov A."/>
            <person name="Samejima M."/>
            <person name="Schmutz J."/>
            <person name="Slot J.C."/>
            <person name="St John F."/>
            <person name="Stenlid J."/>
            <person name="Sun H."/>
            <person name="Sun S."/>
            <person name="Syed K."/>
            <person name="Tsang A."/>
            <person name="Wiebenga A."/>
            <person name="Young D."/>
            <person name="Pisabarro A."/>
            <person name="Eastwood D.C."/>
            <person name="Martin F."/>
            <person name="Cullen D."/>
            <person name="Grigoriev I.V."/>
            <person name="Hibbett D.S."/>
        </authorList>
    </citation>
    <scope>NUCLEOTIDE SEQUENCE [LARGE SCALE GENOMIC DNA]</scope>
    <source>
        <strain evidence="8 9">MD-104</strain>
    </source>
</reference>
<comment type="pathway">
    <text evidence="1">Protein modification; protein ubiquitination.</text>
</comment>
<feature type="compositionally biased region" description="Acidic residues" evidence="7">
    <location>
        <begin position="61"/>
        <end position="72"/>
    </location>
</feature>
<dbReference type="OMA" id="DSRVHTY"/>
<keyword evidence="2 6" id="KW-0853">WD repeat</keyword>
<evidence type="ECO:0000256" key="1">
    <source>
        <dbReference type="ARBA" id="ARBA00004906"/>
    </source>
</evidence>
<evidence type="ECO:0000313" key="8">
    <source>
        <dbReference type="EMBL" id="PCH41376.1"/>
    </source>
</evidence>
<evidence type="ECO:0000256" key="3">
    <source>
        <dbReference type="ARBA" id="ARBA00022737"/>
    </source>
</evidence>
<dbReference type="InterPro" id="IPR051865">
    <property type="entry name" value="WD-repeat_CDT2_adapter"/>
</dbReference>
<proteinExistence type="inferred from homology"/>
<dbReference type="Gene3D" id="2.130.10.10">
    <property type="entry name" value="YVTN repeat-like/Quinoprotein amine dehydrogenase"/>
    <property type="match status" value="2"/>
</dbReference>
<feature type="compositionally biased region" description="Basic residues" evidence="7">
    <location>
        <begin position="48"/>
        <end position="57"/>
    </location>
</feature>
<dbReference type="PANTHER" id="PTHR22852">
    <property type="entry name" value="LETHAL 2 DENTICLELESS PROTEIN RETINOIC ACID-REGULATED NUCLEAR MATRIX-ASSOCIATED PROTEIN"/>
    <property type="match status" value="1"/>
</dbReference>